<name>A0A6A5TRB6_9PLEO</name>
<dbReference type="PROSITE" id="PS50405">
    <property type="entry name" value="GST_CTER"/>
    <property type="match status" value="1"/>
</dbReference>
<dbReference type="EMBL" id="ML977000">
    <property type="protein sequence ID" value="KAF1954212.1"/>
    <property type="molecule type" value="Genomic_DNA"/>
</dbReference>
<proteinExistence type="inferred from homology"/>
<dbReference type="InterPro" id="IPR036282">
    <property type="entry name" value="Glutathione-S-Trfase_C_sf"/>
</dbReference>
<organism evidence="4 5">
    <name type="scientific">Byssothecium circinans</name>
    <dbReference type="NCBI Taxonomy" id="147558"/>
    <lineage>
        <taxon>Eukaryota</taxon>
        <taxon>Fungi</taxon>
        <taxon>Dikarya</taxon>
        <taxon>Ascomycota</taxon>
        <taxon>Pezizomycotina</taxon>
        <taxon>Dothideomycetes</taxon>
        <taxon>Pleosporomycetidae</taxon>
        <taxon>Pleosporales</taxon>
        <taxon>Massarineae</taxon>
        <taxon>Massarinaceae</taxon>
        <taxon>Byssothecium</taxon>
    </lineage>
</organism>
<dbReference type="Pfam" id="PF13409">
    <property type="entry name" value="GST_N_2"/>
    <property type="match status" value="1"/>
</dbReference>
<protein>
    <submittedName>
        <fullName evidence="4">Glutathione S-transferase</fullName>
    </submittedName>
</protein>
<dbReference type="InterPro" id="IPR004046">
    <property type="entry name" value="GST_C"/>
</dbReference>
<evidence type="ECO:0000313" key="4">
    <source>
        <dbReference type="EMBL" id="KAF1954212.1"/>
    </source>
</evidence>
<dbReference type="SFLD" id="SFLDS00019">
    <property type="entry name" value="Glutathione_Transferase_(cytos"/>
    <property type="match status" value="1"/>
</dbReference>
<dbReference type="PROSITE" id="PS50404">
    <property type="entry name" value="GST_NTER"/>
    <property type="match status" value="1"/>
</dbReference>
<dbReference type="GO" id="GO:0016740">
    <property type="term" value="F:transferase activity"/>
    <property type="evidence" value="ECO:0007669"/>
    <property type="project" value="UniProtKB-KW"/>
</dbReference>
<dbReference type="SFLD" id="SFLDG00358">
    <property type="entry name" value="Main_(cytGST)"/>
    <property type="match status" value="1"/>
</dbReference>
<gene>
    <name evidence="4" type="ORF">CC80DRAFT_130245</name>
</gene>
<dbReference type="InterPro" id="IPR010987">
    <property type="entry name" value="Glutathione-S-Trfase_C-like"/>
</dbReference>
<dbReference type="Gene3D" id="3.40.30.10">
    <property type="entry name" value="Glutaredoxin"/>
    <property type="match status" value="1"/>
</dbReference>
<sequence>MAKLTVHHLQVGQGERVPFLLEELNIPYELKLYQRSPLLAPPELKAKHPMGASPVLEDATFDVANPIVLAESGAIVEYVIHRHGNGRLALPPSHNNYADYLYWFHFANSSLQPALFRRAMARGAIGEEDPRYIGNDAKVKTAVSHLNNRLLATKAYLAGDEFTAADVMTVWCFTTMRKFEPIDLSEYEGILEWLKKISQREGYQRAMKKSDPDLDIEVGISAKGPPTVELFAKAMALKREKQRL</sequence>
<dbReference type="PANTHER" id="PTHR44051:SF9">
    <property type="entry name" value="GLUTATHIONE S-TRANSFERASE 1"/>
    <property type="match status" value="1"/>
</dbReference>
<dbReference type="InterPro" id="IPR036249">
    <property type="entry name" value="Thioredoxin-like_sf"/>
</dbReference>
<dbReference type="SFLD" id="SFLDG01150">
    <property type="entry name" value="Main.1:_Beta-like"/>
    <property type="match status" value="1"/>
</dbReference>
<keyword evidence="4" id="KW-0808">Transferase</keyword>
<dbReference type="InterPro" id="IPR004045">
    <property type="entry name" value="Glutathione_S-Trfase_N"/>
</dbReference>
<dbReference type="InterPro" id="IPR040079">
    <property type="entry name" value="Glutathione_S-Trfase"/>
</dbReference>
<comment type="similarity">
    <text evidence="1">Belongs to the GST superfamily.</text>
</comment>
<dbReference type="AlphaFoldDB" id="A0A6A5TRB6"/>
<keyword evidence="5" id="KW-1185">Reference proteome</keyword>
<dbReference type="SUPFAM" id="SSF47616">
    <property type="entry name" value="GST C-terminal domain-like"/>
    <property type="match status" value="1"/>
</dbReference>
<dbReference type="Gene3D" id="1.20.1050.10">
    <property type="match status" value="1"/>
</dbReference>
<reference evidence="4" key="1">
    <citation type="journal article" date="2020" name="Stud. Mycol.">
        <title>101 Dothideomycetes genomes: a test case for predicting lifestyles and emergence of pathogens.</title>
        <authorList>
            <person name="Haridas S."/>
            <person name="Albert R."/>
            <person name="Binder M."/>
            <person name="Bloem J."/>
            <person name="Labutti K."/>
            <person name="Salamov A."/>
            <person name="Andreopoulos B."/>
            <person name="Baker S."/>
            <person name="Barry K."/>
            <person name="Bills G."/>
            <person name="Bluhm B."/>
            <person name="Cannon C."/>
            <person name="Castanera R."/>
            <person name="Culley D."/>
            <person name="Daum C."/>
            <person name="Ezra D."/>
            <person name="Gonzalez J."/>
            <person name="Henrissat B."/>
            <person name="Kuo A."/>
            <person name="Liang C."/>
            <person name="Lipzen A."/>
            <person name="Lutzoni F."/>
            <person name="Magnuson J."/>
            <person name="Mondo S."/>
            <person name="Nolan M."/>
            <person name="Ohm R."/>
            <person name="Pangilinan J."/>
            <person name="Park H.-J."/>
            <person name="Ramirez L."/>
            <person name="Alfaro M."/>
            <person name="Sun H."/>
            <person name="Tritt A."/>
            <person name="Yoshinaga Y."/>
            <person name="Zwiers L.-H."/>
            <person name="Turgeon B."/>
            <person name="Goodwin S."/>
            <person name="Spatafora J."/>
            <person name="Crous P."/>
            <person name="Grigoriev I."/>
        </authorList>
    </citation>
    <scope>NUCLEOTIDE SEQUENCE</scope>
    <source>
        <strain evidence="4">CBS 675.92</strain>
    </source>
</reference>
<dbReference type="Pfam" id="PF00043">
    <property type="entry name" value="GST_C"/>
    <property type="match status" value="1"/>
</dbReference>
<dbReference type="CDD" id="cd03046">
    <property type="entry name" value="GST_N_GTT1_like"/>
    <property type="match status" value="1"/>
</dbReference>
<feature type="domain" description="GST N-terminal" evidence="2">
    <location>
        <begin position="1"/>
        <end position="87"/>
    </location>
</feature>
<dbReference type="PANTHER" id="PTHR44051">
    <property type="entry name" value="GLUTATHIONE S-TRANSFERASE-RELATED"/>
    <property type="match status" value="1"/>
</dbReference>
<accession>A0A6A5TRB6</accession>
<evidence type="ECO:0000259" key="2">
    <source>
        <dbReference type="PROSITE" id="PS50404"/>
    </source>
</evidence>
<dbReference type="SUPFAM" id="SSF52833">
    <property type="entry name" value="Thioredoxin-like"/>
    <property type="match status" value="1"/>
</dbReference>
<evidence type="ECO:0000256" key="1">
    <source>
        <dbReference type="ARBA" id="ARBA00007409"/>
    </source>
</evidence>
<evidence type="ECO:0000259" key="3">
    <source>
        <dbReference type="PROSITE" id="PS50405"/>
    </source>
</evidence>
<evidence type="ECO:0000313" key="5">
    <source>
        <dbReference type="Proteomes" id="UP000800035"/>
    </source>
</evidence>
<dbReference type="OrthoDB" id="2309723at2759"/>
<feature type="domain" description="GST C-terminal" evidence="3">
    <location>
        <begin position="93"/>
        <end position="216"/>
    </location>
</feature>
<dbReference type="Proteomes" id="UP000800035">
    <property type="component" value="Unassembled WGS sequence"/>
</dbReference>